<proteinExistence type="predicted"/>
<dbReference type="Pfam" id="PF00172">
    <property type="entry name" value="Zn_clus"/>
    <property type="match status" value="1"/>
</dbReference>
<organism evidence="5 6">
    <name type="scientific">Meristemomyces frigidus</name>
    <dbReference type="NCBI Taxonomy" id="1508187"/>
    <lineage>
        <taxon>Eukaryota</taxon>
        <taxon>Fungi</taxon>
        <taxon>Dikarya</taxon>
        <taxon>Ascomycota</taxon>
        <taxon>Pezizomycotina</taxon>
        <taxon>Dothideomycetes</taxon>
        <taxon>Dothideomycetidae</taxon>
        <taxon>Mycosphaerellales</taxon>
        <taxon>Teratosphaeriaceae</taxon>
        <taxon>Meristemomyces</taxon>
    </lineage>
</organism>
<dbReference type="GO" id="GO:0000976">
    <property type="term" value="F:transcription cis-regulatory region binding"/>
    <property type="evidence" value="ECO:0007669"/>
    <property type="project" value="TreeGrafter"/>
</dbReference>
<dbReference type="InterPro" id="IPR021858">
    <property type="entry name" value="Fun_TF"/>
</dbReference>
<feature type="domain" description="Zn(2)-C6 fungal-type" evidence="4">
    <location>
        <begin position="39"/>
        <end position="69"/>
    </location>
</feature>
<feature type="region of interest" description="Disordered" evidence="3">
    <location>
        <begin position="147"/>
        <end position="181"/>
    </location>
</feature>
<dbReference type="PROSITE" id="PS00463">
    <property type="entry name" value="ZN2_CY6_FUNGAL_1"/>
    <property type="match status" value="1"/>
</dbReference>
<dbReference type="CDD" id="cd00067">
    <property type="entry name" value="GAL4"/>
    <property type="match status" value="1"/>
</dbReference>
<dbReference type="GO" id="GO:0008270">
    <property type="term" value="F:zinc ion binding"/>
    <property type="evidence" value="ECO:0007669"/>
    <property type="project" value="InterPro"/>
</dbReference>
<name>A0AAN7YNJ3_9PEZI</name>
<dbReference type="EMBL" id="JAVRRL010000002">
    <property type="protein sequence ID" value="KAK5118491.1"/>
    <property type="molecule type" value="Genomic_DNA"/>
</dbReference>
<protein>
    <recommendedName>
        <fullName evidence="4">Zn(2)-C6 fungal-type domain-containing protein</fullName>
    </recommendedName>
</protein>
<feature type="region of interest" description="Disordered" evidence="3">
    <location>
        <begin position="1"/>
        <end position="20"/>
    </location>
</feature>
<comment type="caution">
    <text evidence="5">The sequence shown here is derived from an EMBL/GenBank/DDBJ whole genome shotgun (WGS) entry which is preliminary data.</text>
</comment>
<gene>
    <name evidence="5" type="ORF">LTR62_003006</name>
</gene>
<evidence type="ECO:0000256" key="1">
    <source>
        <dbReference type="ARBA" id="ARBA00004123"/>
    </source>
</evidence>
<dbReference type="SUPFAM" id="SSF57701">
    <property type="entry name" value="Zn2/Cys6 DNA-binding domain"/>
    <property type="match status" value="1"/>
</dbReference>
<dbReference type="PROSITE" id="PS50048">
    <property type="entry name" value="ZN2_CY6_FUNGAL_2"/>
    <property type="match status" value="1"/>
</dbReference>
<evidence type="ECO:0000313" key="5">
    <source>
        <dbReference type="EMBL" id="KAK5118491.1"/>
    </source>
</evidence>
<dbReference type="AlphaFoldDB" id="A0AAN7YNJ3"/>
<keyword evidence="2" id="KW-0539">Nucleus</keyword>
<comment type="subcellular location">
    <subcellularLocation>
        <location evidence="1">Nucleus</location>
    </subcellularLocation>
</comment>
<evidence type="ECO:0000313" key="6">
    <source>
        <dbReference type="Proteomes" id="UP001310890"/>
    </source>
</evidence>
<evidence type="ECO:0000259" key="4">
    <source>
        <dbReference type="PROSITE" id="PS50048"/>
    </source>
</evidence>
<dbReference type="Gene3D" id="4.10.240.10">
    <property type="entry name" value="Zn(2)-C6 fungal-type DNA-binding domain"/>
    <property type="match status" value="1"/>
</dbReference>
<dbReference type="CDD" id="cd12148">
    <property type="entry name" value="fungal_TF_MHR"/>
    <property type="match status" value="1"/>
</dbReference>
<dbReference type="PANTHER" id="PTHR37534:SF4">
    <property type="entry name" value="ZN(II)2CYS6 TRANSCRIPTION FACTOR (EUROFUNG)"/>
    <property type="match status" value="1"/>
</dbReference>
<dbReference type="SMART" id="SM00066">
    <property type="entry name" value="GAL4"/>
    <property type="match status" value="1"/>
</dbReference>
<evidence type="ECO:0000256" key="2">
    <source>
        <dbReference type="ARBA" id="ARBA00023242"/>
    </source>
</evidence>
<dbReference type="GO" id="GO:0005634">
    <property type="term" value="C:nucleus"/>
    <property type="evidence" value="ECO:0007669"/>
    <property type="project" value="UniProtKB-SubCell"/>
</dbReference>
<accession>A0AAN7YNJ3</accession>
<dbReference type="InterPro" id="IPR036864">
    <property type="entry name" value="Zn2-C6_fun-type_DNA-bd_sf"/>
</dbReference>
<dbReference type="PANTHER" id="PTHR37534">
    <property type="entry name" value="TRANSCRIPTIONAL ACTIVATOR PROTEIN UGA3"/>
    <property type="match status" value="1"/>
</dbReference>
<dbReference type="Proteomes" id="UP001310890">
    <property type="component" value="Unassembled WGS sequence"/>
</dbReference>
<sequence>MTKPFRSTTAREDSTPKAPGIATINNKLVTISKKRTRTGCQNCRRKRRKCDETKPTCENCQARQESCQWGIKLTFRPENAQYMSDEHPSMRQASGITSGGDFKIVDVTSEVVRDYFEESGPLGSGKPVPGARCGAVEEAARLEGMLGHDLDGGEAGRSGSNGLVGAEPRSKSHALPDPPDSTLACAQDFSHATNLTPLTTPSAFYANTASFPTMPSGLTPLSTPSRLDSNGSSFLSPQYSDPTLEDGIFIPGSQYQELHTRLRTRLIDTARSTVPSRTGSPRPNTPDVDLIPLSNSIQDDLDDIQWRSLAHLSPEQELLLLENYIDEVAPWLDKFDLNRHMELRIPPMAKSHPHLRYSILALSARQIERKQQRKGYSCSFALYAHAIHLLSPVLHHRSNAVLASCVVLAVLEMMSCSPRAWRRHLDGCAALIQALGISGASGDLEQALFWIFARMDVVGGLVSSETTLIPMHNWMCGSDIFHDLALFGTDVSADTYANEMEYLCGRTIELLCSSGKWDQKHSKRSSQRMNLAMNVQDYARAWSQLFELVETWYEARPENMKALLSIPSLASQNLEDGDEGKGNTNPFPTLYFGNGPATSGNQIYHTTALLLLKHAPTISNPPSGHSTILHHARHICAISISNSHHGSWTNSTQPLWLAGQELRLRGEREAVLGILERIERESGWASRWRGKDLRTFWSREGEGEGGL</sequence>
<dbReference type="Pfam" id="PF11951">
    <property type="entry name" value="Fungal_trans_2"/>
    <property type="match status" value="1"/>
</dbReference>
<reference evidence="5" key="1">
    <citation type="submission" date="2023-08" db="EMBL/GenBank/DDBJ databases">
        <title>Black Yeasts Isolated from many extreme environments.</title>
        <authorList>
            <person name="Coleine C."/>
            <person name="Stajich J.E."/>
            <person name="Selbmann L."/>
        </authorList>
    </citation>
    <scope>NUCLEOTIDE SEQUENCE</scope>
    <source>
        <strain evidence="5">CCFEE 5401</strain>
    </source>
</reference>
<evidence type="ECO:0000256" key="3">
    <source>
        <dbReference type="SAM" id="MobiDB-lite"/>
    </source>
</evidence>
<dbReference type="GO" id="GO:0000981">
    <property type="term" value="F:DNA-binding transcription factor activity, RNA polymerase II-specific"/>
    <property type="evidence" value="ECO:0007669"/>
    <property type="project" value="InterPro"/>
</dbReference>
<dbReference type="GO" id="GO:0045944">
    <property type="term" value="P:positive regulation of transcription by RNA polymerase II"/>
    <property type="evidence" value="ECO:0007669"/>
    <property type="project" value="TreeGrafter"/>
</dbReference>
<dbReference type="InterPro" id="IPR001138">
    <property type="entry name" value="Zn2Cys6_DnaBD"/>
</dbReference>